<feature type="region of interest" description="Disordered" evidence="1">
    <location>
        <begin position="1191"/>
        <end position="1223"/>
    </location>
</feature>
<feature type="region of interest" description="Disordered" evidence="1">
    <location>
        <begin position="1895"/>
        <end position="1939"/>
    </location>
</feature>
<comment type="caution">
    <text evidence="2">The sequence shown here is derived from an EMBL/GenBank/DDBJ whole genome shotgun (WGS) entry which is preliminary data.</text>
</comment>
<feature type="compositionally biased region" description="Polar residues" evidence="1">
    <location>
        <begin position="1059"/>
        <end position="1077"/>
    </location>
</feature>
<feature type="compositionally biased region" description="Basic and acidic residues" evidence="1">
    <location>
        <begin position="1537"/>
        <end position="1561"/>
    </location>
</feature>
<feature type="compositionally biased region" description="Polar residues" evidence="1">
    <location>
        <begin position="165"/>
        <end position="189"/>
    </location>
</feature>
<feature type="compositionally biased region" description="Basic and acidic residues" evidence="1">
    <location>
        <begin position="1"/>
        <end position="53"/>
    </location>
</feature>
<organism evidence="2 4">
    <name type="scientific">Arctia plantaginis</name>
    <name type="common">Wood tiger moth</name>
    <name type="synonym">Phalaena plantaginis</name>
    <dbReference type="NCBI Taxonomy" id="874455"/>
    <lineage>
        <taxon>Eukaryota</taxon>
        <taxon>Metazoa</taxon>
        <taxon>Ecdysozoa</taxon>
        <taxon>Arthropoda</taxon>
        <taxon>Hexapoda</taxon>
        <taxon>Insecta</taxon>
        <taxon>Pterygota</taxon>
        <taxon>Neoptera</taxon>
        <taxon>Endopterygota</taxon>
        <taxon>Lepidoptera</taxon>
        <taxon>Glossata</taxon>
        <taxon>Ditrysia</taxon>
        <taxon>Noctuoidea</taxon>
        <taxon>Erebidae</taxon>
        <taxon>Arctiinae</taxon>
        <taxon>Arctia</taxon>
    </lineage>
</organism>
<feature type="compositionally biased region" description="Basic and acidic residues" evidence="1">
    <location>
        <begin position="2000"/>
        <end position="2014"/>
    </location>
</feature>
<feature type="compositionally biased region" description="Polar residues" evidence="1">
    <location>
        <begin position="1895"/>
        <end position="1907"/>
    </location>
</feature>
<feature type="compositionally biased region" description="Polar residues" evidence="1">
    <location>
        <begin position="1569"/>
        <end position="1590"/>
    </location>
</feature>
<feature type="compositionally biased region" description="Low complexity" evidence="1">
    <location>
        <begin position="340"/>
        <end position="353"/>
    </location>
</feature>
<name>A0A8S0Z7Q3_ARCPL</name>
<dbReference type="GO" id="GO:0005634">
    <property type="term" value="C:nucleus"/>
    <property type="evidence" value="ECO:0007669"/>
    <property type="project" value="TreeGrafter"/>
</dbReference>
<feature type="compositionally biased region" description="Basic and acidic residues" evidence="1">
    <location>
        <begin position="793"/>
        <end position="807"/>
    </location>
</feature>
<feature type="region of interest" description="Disordered" evidence="1">
    <location>
        <begin position="1"/>
        <end position="203"/>
    </location>
</feature>
<feature type="compositionally biased region" description="Basic residues" evidence="1">
    <location>
        <begin position="54"/>
        <end position="77"/>
    </location>
</feature>
<dbReference type="EMBL" id="CADEBD010000282">
    <property type="protein sequence ID" value="CAB3228248.1"/>
    <property type="molecule type" value="Genomic_DNA"/>
</dbReference>
<accession>A0A8S0Z7Q3</accession>
<evidence type="ECO:0000313" key="2">
    <source>
        <dbReference type="EMBL" id="CAB3227883.1"/>
    </source>
</evidence>
<dbReference type="Proteomes" id="UP000494256">
    <property type="component" value="Unassembled WGS sequence"/>
</dbReference>
<keyword evidence="4" id="KW-1185">Reference proteome</keyword>
<dbReference type="EMBL" id="CADEBC010000301">
    <property type="protein sequence ID" value="CAB3227883.1"/>
    <property type="molecule type" value="Genomic_DNA"/>
</dbReference>
<dbReference type="PANTHER" id="PTHR36562:SF6">
    <property type="entry name" value="EG:133E12.4 PROTEIN"/>
    <property type="match status" value="1"/>
</dbReference>
<feature type="compositionally biased region" description="Basic and acidic residues" evidence="1">
    <location>
        <begin position="1211"/>
        <end position="1223"/>
    </location>
</feature>
<feature type="region of interest" description="Disordered" evidence="1">
    <location>
        <begin position="1143"/>
        <end position="1178"/>
    </location>
</feature>
<feature type="region of interest" description="Disordered" evidence="1">
    <location>
        <begin position="215"/>
        <end position="278"/>
    </location>
</feature>
<gene>
    <name evidence="2" type="ORF">APLA_LOCUS3440</name>
    <name evidence="3" type="ORF">APLA_LOCUS3463</name>
</gene>
<feature type="region of interest" description="Disordered" evidence="1">
    <location>
        <begin position="1047"/>
        <end position="1085"/>
    </location>
</feature>
<evidence type="ECO:0000313" key="3">
    <source>
        <dbReference type="EMBL" id="CAB3228248.1"/>
    </source>
</evidence>
<feature type="region of interest" description="Disordered" evidence="1">
    <location>
        <begin position="523"/>
        <end position="558"/>
    </location>
</feature>
<feature type="compositionally biased region" description="Polar residues" evidence="1">
    <location>
        <begin position="1325"/>
        <end position="1334"/>
    </location>
</feature>
<feature type="region of interest" description="Disordered" evidence="1">
    <location>
        <begin position="787"/>
        <end position="807"/>
    </location>
</feature>
<protein>
    <submittedName>
        <fullName evidence="2">Uncharacterized protein</fullName>
    </submittedName>
</protein>
<evidence type="ECO:0000313" key="5">
    <source>
        <dbReference type="Proteomes" id="UP000494256"/>
    </source>
</evidence>
<feature type="compositionally biased region" description="Basic residues" evidence="1">
    <location>
        <begin position="1518"/>
        <end position="1527"/>
    </location>
</feature>
<evidence type="ECO:0000256" key="1">
    <source>
        <dbReference type="SAM" id="MobiDB-lite"/>
    </source>
</evidence>
<dbReference type="InterPro" id="IPR051372">
    <property type="entry name" value="CWC21"/>
</dbReference>
<feature type="compositionally biased region" description="Polar residues" evidence="1">
    <location>
        <begin position="133"/>
        <end position="143"/>
    </location>
</feature>
<sequence>MKTKQSKEELDKSIDEDTIIEPKTRARKKASDIIEEDKKSSQDEPKTSKDSKKPVAKPKTVGKKRPLGIRKTLRSKQAKALAAKEKVKNVIKQTVKRGRKAALKFDNTTNSQDKETVPLIPASEIKKEPIDDTTPNSRSSSPKTAGRRQRLSSDLVMMKTMLGDSPNTLVLGSRTSPYSMRSERSNSPSLFEGKNLRSGKPRKVKNNLLSEVVIKEQKKRRRLHSDSKTSDTAETPEDCKKVKRGRSCSRDGSEISKCSDNTESDLSMSETLNDTDNSKELNKKLDKSKTDLDIEIENNVQISTIEKVPSQIDSKLAETKQDAEPSSNVNAKNKKKLSLKRSTSLDSDNNNSNRVKLENLNSTGVEGKSLSKTDLTDPEILFEARSSILTSMSKTFNSKEMSKNIRKARRGRKVGMAPRTLAIAPRAVSTKTVVAPTTANSTNNPATAAADEVVTADTADNADGGNETIESLTKEINDLINNLDQNIDGDREMDANTNPNSTESMPEQLQTKTVTKFYGLAKSVNGNNAPSPDTPVKEKDIISPFSNENTPSKDDGENIRLHYEEDSVDKPMEGAKHEVTYKCSPVASIDKLMDRLKEFEEFDKRRQLESKVNDGKTVMVTSDVVLIPKSGDIKPLKNIQSVRSPEKLMEKENVLSCFENNSAISIVKRDQVRKSIDVDLPNSVTLIKRNSFSSRKESTSSNHSSDAITIFEKSLGKDVTLTEIRKSADKSIPQPVRESSMQVDLHHFATLHPNTSQSLVSNLDSNQISITPRVLESKKTNDVQIITKRKSRESKSRKSSESTNDIDDKMATIEKITSVHNVSSSVSITPTPVTIKSSEVTTTVVKPSEVTPVAIKSTEVIPTVNNPAEVTPIVNKPAELTATVNKPTEENAVAIKSANITPVSITDAEVSPVDIKSPEVTPVAIRSPEVKPVVTEALPPSLENIKGTEDVVASEVSQVESAKLTKSPNNEEETVETPVVGDEKTDIVTPEIESKVEEMQIDKNEEGKMETVEKQDAKPVDMLIETKEVKEVAKGKSIAVEAKVVEETKPTRSAKPKSARNSIESQPGPSNALNETPESQKHKESVLRTLGLLTHKAAKEAKIEKQKEKERIYGSSYYMGNKNKAKAGSGDYTGTLKTVIKLNRGGDKKKHRSSLKMTFQKSKYRTGKPAPEVGEAANEEDAYYTIERREGAAGAASDGGHRKSHYSNRLNNHDTEAAPEPAEPKETLNLVIPEKASSFSIHPGRLCMDQCFYCGGKFGLFDTPCHIAQIKSSERQKKVLANEEKLTIDSCLCDACYRHVDRRANCPSYRKRPIGKPPLSAGEQPMQTSPTHNNQSEKPPSPPLEEDSEEEPQTAATTNRVSLCHTEGCTVVADHSIRRKWLIKLRSSVNKLLKLKYDYPGLHTIPLCAEHYRCLTPLMACVLCRRRLTKHHNVHFIHHGYMELNPLLERARIPVQFSARPVLCKACRYYCTLLQRPHDNRPFAHAHRLKLLQTYNVEVTPTSDNETEEQTTEDDKIKKKQRAKSKQRSLEPDNSESSERTSESTPEKDKQKDHESDRETPLEEDIESLISSNKILVPNATKSSESNTHSDGSETETIMEMDAPILPIDKQTELQYLLQKQNNPAQFLPIPNLTQKQRNILKIQNISGIQKHGHQHRINDKNAKRIHKIGHIVTHKEKQRKDEVTDEGIKDGTPIFKNISLNEECTIESIPNKRPADINTLKNKWQMSESFTQVKKNLSELSKSKDPKKNSEVKYSNPVKRLETNPSISVRELFPGEEEMNLQCNIEFNNVKGVTPHGWEKCNTMIQYDVETKKLWSELQRPYGNQSSFLRHLILLEKYFRSGDLVLSHNATPHATNYSDSAQNRLRAYDNVVSETPKRSEQPISLIEFRKKPSTNGKSLLKSNQNDSADKETKKFMPPPGVLPKTKIKSDKSKSKNLPPELIAINTPNAQGRKAIQNVLHNIQQLVKGVSASDPTEIAAAPLPATVVTTKLDPPPTPPQKEKKDAPKKDETPKKTKTTSKPWRPTLMPITPENLAKIAREPTQVAVDGRTLPSLVQVMSAGQRFHITLQDYNKMCIMRREKLQQLQDGEKSKRQSTEETTVVTEIQPSTMLGNGGTVVQNISAEEKQDKKDVSELGQIGANAANILKNVGLKNITIAPIPPKTATITSQTVASPVVTSPSLLVTSTPIKIPHLGPAVSIVSETVISPPVMTSHMIMPKIPKSLTVIPQTVMATGQVNSPSGPSPAVDNPRP</sequence>
<feature type="compositionally biased region" description="Polar residues" evidence="1">
    <location>
        <begin position="256"/>
        <end position="275"/>
    </location>
</feature>
<feature type="region of interest" description="Disordered" evidence="1">
    <location>
        <begin position="317"/>
        <end position="371"/>
    </location>
</feature>
<feature type="region of interest" description="Disordered" evidence="1">
    <location>
        <begin position="1500"/>
        <end position="1595"/>
    </location>
</feature>
<dbReference type="OrthoDB" id="249703at2759"/>
<dbReference type="PANTHER" id="PTHR36562">
    <property type="entry name" value="SERINE/ARGININE REPETITIVE MATRIX 2"/>
    <property type="match status" value="1"/>
</dbReference>
<feature type="region of interest" description="Disordered" evidence="1">
    <location>
        <begin position="1988"/>
        <end position="2028"/>
    </location>
</feature>
<dbReference type="Proteomes" id="UP000494106">
    <property type="component" value="Unassembled WGS sequence"/>
</dbReference>
<proteinExistence type="predicted"/>
<feature type="region of interest" description="Disordered" evidence="1">
    <location>
        <begin position="1307"/>
        <end position="1359"/>
    </location>
</feature>
<evidence type="ECO:0000313" key="4">
    <source>
        <dbReference type="Proteomes" id="UP000494106"/>
    </source>
</evidence>
<reference evidence="4 5" key="1">
    <citation type="submission" date="2020-04" db="EMBL/GenBank/DDBJ databases">
        <authorList>
            <person name="Wallbank WR R."/>
            <person name="Pardo Diaz C."/>
            <person name="Kozak K."/>
            <person name="Martin S."/>
            <person name="Jiggins C."/>
            <person name="Moest M."/>
            <person name="Warren A I."/>
            <person name="Byers J.R.P. K."/>
            <person name="Montejo-Kovacevich G."/>
            <person name="Yen C E."/>
        </authorList>
    </citation>
    <scope>NUCLEOTIDE SEQUENCE [LARGE SCALE GENOMIC DNA]</scope>
</reference>